<accession>A0A9Q9IG38</accession>
<evidence type="ECO:0000259" key="3">
    <source>
        <dbReference type="SMART" id="SM00458"/>
    </source>
</evidence>
<dbReference type="RefSeq" id="WP_156090001.1">
    <property type="nucleotide sequence ID" value="NZ_CP073767.1"/>
</dbReference>
<dbReference type="Gene3D" id="2.80.10.50">
    <property type="match status" value="1"/>
</dbReference>
<feature type="transmembrane region" description="Helical" evidence="2">
    <location>
        <begin position="75"/>
        <end position="95"/>
    </location>
</feature>
<gene>
    <name evidence="4" type="ORF">Daura_00850</name>
</gene>
<proteinExistence type="predicted"/>
<feature type="compositionally biased region" description="Low complexity" evidence="1">
    <location>
        <begin position="133"/>
        <end position="169"/>
    </location>
</feature>
<reference evidence="4" key="1">
    <citation type="submission" date="2021-04" db="EMBL/GenBank/DDBJ databases">
        <title>Dactylosporangium aurantiacum NRRL B-8018 full assembly.</title>
        <authorList>
            <person name="Hartkoorn R.C."/>
            <person name="Beaudoing E."/>
            <person name="Hot D."/>
        </authorList>
    </citation>
    <scope>NUCLEOTIDE SEQUENCE</scope>
    <source>
        <strain evidence="4">NRRL B-8018</strain>
    </source>
</reference>
<keyword evidence="5" id="KW-1185">Reference proteome</keyword>
<feature type="region of interest" description="Disordered" evidence="1">
    <location>
        <begin position="20"/>
        <end position="52"/>
    </location>
</feature>
<dbReference type="InterPro" id="IPR000772">
    <property type="entry name" value="Ricin_B_lectin"/>
</dbReference>
<protein>
    <submittedName>
        <fullName evidence="4">Ricin-type beta-trefoil lectin domain protein</fullName>
    </submittedName>
</protein>
<dbReference type="KEGG" id="daur:Daura_00850"/>
<feature type="region of interest" description="Disordered" evidence="1">
    <location>
        <begin position="133"/>
        <end position="181"/>
    </location>
</feature>
<evidence type="ECO:0000313" key="5">
    <source>
        <dbReference type="Proteomes" id="UP001058003"/>
    </source>
</evidence>
<dbReference type="InterPro" id="IPR035992">
    <property type="entry name" value="Ricin_B-like_lectins"/>
</dbReference>
<dbReference type="Proteomes" id="UP001058003">
    <property type="component" value="Chromosome"/>
</dbReference>
<keyword evidence="2" id="KW-1133">Transmembrane helix</keyword>
<dbReference type="PROSITE" id="PS50231">
    <property type="entry name" value="RICIN_B_LECTIN"/>
    <property type="match status" value="1"/>
</dbReference>
<feature type="domain" description="Ricin B lectin" evidence="3">
    <location>
        <begin position="182"/>
        <end position="300"/>
    </location>
</feature>
<evidence type="ECO:0000256" key="1">
    <source>
        <dbReference type="SAM" id="MobiDB-lite"/>
    </source>
</evidence>
<dbReference type="EMBL" id="CP073767">
    <property type="protein sequence ID" value="UWZ54876.1"/>
    <property type="molecule type" value="Genomic_DNA"/>
</dbReference>
<dbReference type="OrthoDB" id="3298556at2"/>
<keyword evidence="2" id="KW-0812">Transmembrane</keyword>
<sequence length="300" mass="29970">MRPPDAEPLLVRPYVRLVEQQHAESSAEEPWGGAPAPTGEPDDGGRHATTTTDVRQVLAGADAAFPVRRSRRRMLAVGSGALALALGAVVLALSVSDGPAAPAAGGGWPTPPKGGLFATAAVPGSAAASTQASTQAAATATPSGAAQPSLSGAAPSDAAAADTASVGSDPPAASALPLDIQPRTGRITGATGLCLDGNGATDGGDRIRRWDCNNTSGQAWTVADDGTVRTLGRCLQASGDQPQLRTCDGGPAQRWRSGPGGALVSQASGLCLGGTDNADSRAPQRMATCNQSDAQRWTLP</sequence>
<keyword evidence="2" id="KW-0472">Membrane</keyword>
<organism evidence="4 5">
    <name type="scientific">Dactylosporangium aurantiacum</name>
    <dbReference type="NCBI Taxonomy" id="35754"/>
    <lineage>
        <taxon>Bacteria</taxon>
        <taxon>Bacillati</taxon>
        <taxon>Actinomycetota</taxon>
        <taxon>Actinomycetes</taxon>
        <taxon>Micromonosporales</taxon>
        <taxon>Micromonosporaceae</taxon>
        <taxon>Dactylosporangium</taxon>
    </lineage>
</organism>
<dbReference type="SUPFAM" id="SSF50370">
    <property type="entry name" value="Ricin B-like lectins"/>
    <property type="match status" value="1"/>
</dbReference>
<dbReference type="SMART" id="SM00458">
    <property type="entry name" value="RICIN"/>
    <property type="match status" value="1"/>
</dbReference>
<dbReference type="Pfam" id="PF00652">
    <property type="entry name" value="Ricin_B_lectin"/>
    <property type="match status" value="1"/>
</dbReference>
<evidence type="ECO:0000313" key="4">
    <source>
        <dbReference type="EMBL" id="UWZ54876.1"/>
    </source>
</evidence>
<name>A0A9Q9IG38_9ACTN</name>
<evidence type="ECO:0000256" key="2">
    <source>
        <dbReference type="SAM" id="Phobius"/>
    </source>
</evidence>
<dbReference type="AlphaFoldDB" id="A0A9Q9IG38"/>